<evidence type="ECO:0000313" key="6">
    <source>
        <dbReference type="EMBL" id="MCP3426670.1"/>
    </source>
</evidence>
<organism evidence="6 7">
    <name type="scientific">Rothia santali</name>
    <dbReference type="NCBI Taxonomy" id="2949643"/>
    <lineage>
        <taxon>Bacteria</taxon>
        <taxon>Bacillati</taxon>
        <taxon>Actinomycetota</taxon>
        <taxon>Actinomycetes</taxon>
        <taxon>Micrococcales</taxon>
        <taxon>Micrococcaceae</taxon>
        <taxon>Rothia</taxon>
    </lineage>
</organism>
<keyword evidence="3" id="KW-0547">Nucleotide-binding</keyword>
<dbReference type="Gene3D" id="3.40.50.300">
    <property type="entry name" value="P-loop containing nucleotide triphosphate hydrolases"/>
    <property type="match status" value="1"/>
</dbReference>
<name>A0A9X2KJ23_9MICC</name>
<evidence type="ECO:0000256" key="2">
    <source>
        <dbReference type="ARBA" id="ARBA00022448"/>
    </source>
</evidence>
<evidence type="ECO:0000256" key="4">
    <source>
        <dbReference type="ARBA" id="ARBA00022840"/>
    </source>
</evidence>
<dbReference type="Proteomes" id="UP001139502">
    <property type="component" value="Unassembled WGS sequence"/>
</dbReference>
<comment type="caution">
    <text evidence="6">The sequence shown here is derived from an EMBL/GenBank/DDBJ whole genome shotgun (WGS) entry which is preliminary data.</text>
</comment>
<dbReference type="GO" id="GO:0005524">
    <property type="term" value="F:ATP binding"/>
    <property type="evidence" value="ECO:0007669"/>
    <property type="project" value="UniProtKB-KW"/>
</dbReference>
<proteinExistence type="inferred from homology"/>
<dbReference type="InterPro" id="IPR027417">
    <property type="entry name" value="P-loop_NTPase"/>
</dbReference>
<dbReference type="InterPro" id="IPR050319">
    <property type="entry name" value="ABC_transp_ATP-bind"/>
</dbReference>
<feature type="non-terminal residue" evidence="6">
    <location>
        <position position="1"/>
    </location>
</feature>
<dbReference type="SUPFAM" id="SSF52540">
    <property type="entry name" value="P-loop containing nucleoside triphosphate hydrolases"/>
    <property type="match status" value="1"/>
</dbReference>
<keyword evidence="2" id="KW-0813">Transport</keyword>
<evidence type="ECO:0000313" key="7">
    <source>
        <dbReference type="Proteomes" id="UP001139502"/>
    </source>
</evidence>
<comment type="similarity">
    <text evidence="1">Belongs to the ABC transporter superfamily.</text>
</comment>
<evidence type="ECO:0000259" key="5">
    <source>
        <dbReference type="Pfam" id="PF00005"/>
    </source>
</evidence>
<dbReference type="AlphaFoldDB" id="A0A9X2KJ23"/>
<evidence type="ECO:0000256" key="3">
    <source>
        <dbReference type="ARBA" id="ARBA00022741"/>
    </source>
</evidence>
<dbReference type="PANTHER" id="PTHR43776:SF7">
    <property type="entry name" value="D,D-DIPEPTIDE TRANSPORT ATP-BINDING PROTEIN DDPF-RELATED"/>
    <property type="match status" value="1"/>
</dbReference>
<sequence length="131" mass="14084">LEADRWDRRPHQLSGGQCQRVAIARALATSPRLLVADEPLSGLDPDLRQRMIELFRSVLADPRDGAATRRTGLLMVSHDLESVLALCDRAVVVDAGRIVEDRPVLELFRAPSSAAGARLLSTAAGKAAAHA</sequence>
<feature type="domain" description="ABC transporter" evidence="5">
    <location>
        <begin position="3"/>
        <end position="40"/>
    </location>
</feature>
<evidence type="ECO:0000256" key="1">
    <source>
        <dbReference type="ARBA" id="ARBA00005417"/>
    </source>
</evidence>
<dbReference type="Pfam" id="PF00005">
    <property type="entry name" value="ABC_tran"/>
    <property type="match status" value="1"/>
</dbReference>
<gene>
    <name evidence="6" type="ORF">NBM05_11820</name>
</gene>
<dbReference type="InterPro" id="IPR003439">
    <property type="entry name" value="ABC_transporter-like_ATP-bd"/>
</dbReference>
<dbReference type="EMBL" id="JANAFB010000032">
    <property type="protein sequence ID" value="MCP3426670.1"/>
    <property type="molecule type" value="Genomic_DNA"/>
</dbReference>
<dbReference type="PANTHER" id="PTHR43776">
    <property type="entry name" value="TRANSPORT ATP-BINDING PROTEIN"/>
    <property type="match status" value="1"/>
</dbReference>
<dbReference type="GO" id="GO:0016887">
    <property type="term" value="F:ATP hydrolysis activity"/>
    <property type="evidence" value="ECO:0007669"/>
    <property type="project" value="InterPro"/>
</dbReference>
<dbReference type="RefSeq" id="WP_254167649.1">
    <property type="nucleotide sequence ID" value="NZ_JANAFB010000032.1"/>
</dbReference>
<reference evidence="6" key="1">
    <citation type="submission" date="2022-06" db="EMBL/GenBank/DDBJ databases">
        <title>Rothia sp. isolated from sandalwood seedling.</title>
        <authorList>
            <person name="Tuikhar N."/>
            <person name="Kirdat K."/>
            <person name="Thorat V."/>
            <person name="Swetha P."/>
            <person name="Padma S."/>
            <person name="Sundararaj R."/>
            <person name="Yadav A."/>
        </authorList>
    </citation>
    <scope>NUCLEOTIDE SEQUENCE</scope>
    <source>
        <strain evidence="6">AR01</strain>
    </source>
</reference>
<protein>
    <submittedName>
        <fullName evidence="6">ATP-binding cassette domain-containing protein</fullName>
    </submittedName>
</protein>
<keyword evidence="4 6" id="KW-0067">ATP-binding</keyword>
<keyword evidence="7" id="KW-1185">Reference proteome</keyword>
<accession>A0A9X2KJ23</accession>